<keyword evidence="1" id="KW-0614">Plasmid</keyword>
<proteinExistence type="predicted"/>
<geneLocation type="plasmid" evidence="1 2">
    <name>p330</name>
</geneLocation>
<dbReference type="Proteomes" id="UP000190951">
    <property type="component" value="Plasmid p330"/>
</dbReference>
<protein>
    <submittedName>
        <fullName evidence="1">Uncharacterized protein</fullName>
    </submittedName>
</protein>
<evidence type="ECO:0000313" key="2">
    <source>
        <dbReference type="Proteomes" id="UP000190951"/>
    </source>
</evidence>
<dbReference type="RefSeq" id="WP_077832519.1">
    <property type="nucleotide sequence ID" value="NZ_CP096984.1"/>
</dbReference>
<evidence type="ECO:0000313" key="1">
    <source>
        <dbReference type="EMBL" id="URZ13945.1"/>
    </source>
</evidence>
<dbReference type="STRING" id="84029.CROST_32100"/>
<dbReference type="KEGG" id="crw:CROST_047230"/>
<reference evidence="1 2" key="1">
    <citation type="submission" date="2022-04" db="EMBL/GenBank/DDBJ databases">
        <title>Genome sequence of C. roseum typestrain.</title>
        <authorList>
            <person name="Poehlein A."/>
            <person name="Schoch T."/>
            <person name="Duerre P."/>
            <person name="Daniel R."/>
        </authorList>
    </citation>
    <scope>NUCLEOTIDE SEQUENCE [LARGE SCALE GENOMIC DNA]</scope>
    <source>
        <strain evidence="1 2">DSM 7320</strain>
        <plasmid evidence="1 2">p330</plasmid>
    </source>
</reference>
<gene>
    <name evidence="1" type="ORF">CROST_047230</name>
</gene>
<organism evidence="1 2">
    <name type="scientific">Clostridium felsineum</name>
    <dbReference type="NCBI Taxonomy" id="36839"/>
    <lineage>
        <taxon>Bacteria</taxon>
        <taxon>Bacillati</taxon>
        <taxon>Bacillota</taxon>
        <taxon>Clostridia</taxon>
        <taxon>Eubacteriales</taxon>
        <taxon>Clostridiaceae</taxon>
        <taxon>Clostridium</taxon>
    </lineage>
</organism>
<name>A0A1S8MEW6_9CLOT</name>
<sequence length="175" mass="20151">MFLTPFNLRNEFRNLQHDFGEDILYIKINDSIKCSCFNEFYKVGDPDCLKCLGTGFNITIEKTKVINYNSMKNTVQHSKVGEIYSPIYTLYFDHTKNPEIKDRICLSEFSENQINIKAVCEITGTNAEKGSLGRNEFYTVQAKTRPELLTQTQNFFNNLSSDNKELIIKGNEVSC</sequence>
<accession>A0A1S8MEW6</accession>
<dbReference type="AlphaFoldDB" id="A0A1S8MEW6"/>
<dbReference type="EMBL" id="CP096984">
    <property type="protein sequence ID" value="URZ13945.1"/>
    <property type="molecule type" value="Genomic_DNA"/>
</dbReference>
<keyword evidence="2" id="KW-1185">Reference proteome</keyword>